<dbReference type="CDD" id="cd00085">
    <property type="entry name" value="HNHc"/>
    <property type="match status" value="1"/>
</dbReference>
<protein>
    <recommendedName>
        <fullName evidence="1">HNH nuclease domain-containing protein</fullName>
    </recommendedName>
</protein>
<dbReference type="AlphaFoldDB" id="A0A8X6PXM5"/>
<dbReference type="InterPro" id="IPR003615">
    <property type="entry name" value="HNH_nuc"/>
</dbReference>
<feature type="domain" description="HNH nuclease" evidence="1">
    <location>
        <begin position="86"/>
        <end position="136"/>
    </location>
</feature>
<organism evidence="2 3">
    <name type="scientific">Nephila pilipes</name>
    <name type="common">Giant wood spider</name>
    <name type="synonym">Nephila maculata</name>
    <dbReference type="NCBI Taxonomy" id="299642"/>
    <lineage>
        <taxon>Eukaryota</taxon>
        <taxon>Metazoa</taxon>
        <taxon>Ecdysozoa</taxon>
        <taxon>Arthropoda</taxon>
        <taxon>Chelicerata</taxon>
        <taxon>Arachnida</taxon>
        <taxon>Araneae</taxon>
        <taxon>Araneomorphae</taxon>
        <taxon>Entelegynae</taxon>
        <taxon>Araneoidea</taxon>
        <taxon>Nephilidae</taxon>
        <taxon>Nephila</taxon>
    </lineage>
</organism>
<evidence type="ECO:0000313" key="3">
    <source>
        <dbReference type="Proteomes" id="UP000887013"/>
    </source>
</evidence>
<sequence>MFRKLWKWAIVRHPKKGKCWIRKKYFKKYGNDNWRFMVSNKIHLVKHGDHAIKRHIKVKGTKSPYDGDWVYWGNRLSKVPDKSPRAIKLLKIQQGKCDYCQLWFRNDDILEIHHKDRNRENNMIKNLLLLHGHCHDDLHKKCA</sequence>
<keyword evidence="3" id="KW-1185">Reference proteome</keyword>
<dbReference type="EMBL" id="BMAW01120970">
    <property type="protein sequence ID" value="GFT91661.1"/>
    <property type="molecule type" value="Genomic_DNA"/>
</dbReference>
<reference evidence="2" key="1">
    <citation type="submission" date="2020-08" db="EMBL/GenBank/DDBJ databases">
        <title>Multicomponent nature underlies the extraordinary mechanical properties of spider dragline silk.</title>
        <authorList>
            <person name="Kono N."/>
            <person name="Nakamura H."/>
            <person name="Mori M."/>
            <person name="Yoshida Y."/>
            <person name="Ohtoshi R."/>
            <person name="Malay A.D."/>
            <person name="Moran D.A.P."/>
            <person name="Tomita M."/>
            <person name="Numata K."/>
            <person name="Arakawa K."/>
        </authorList>
    </citation>
    <scope>NUCLEOTIDE SEQUENCE</scope>
</reference>
<evidence type="ECO:0000313" key="2">
    <source>
        <dbReference type="EMBL" id="GFT91661.1"/>
    </source>
</evidence>
<comment type="caution">
    <text evidence="2">The sequence shown here is derived from an EMBL/GenBank/DDBJ whole genome shotgun (WGS) entry which is preliminary data.</text>
</comment>
<evidence type="ECO:0000259" key="1">
    <source>
        <dbReference type="SMART" id="SM00507"/>
    </source>
</evidence>
<dbReference type="SMART" id="SM00507">
    <property type="entry name" value="HNHc"/>
    <property type="match status" value="1"/>
</dbReference>
<accession>A0A8X6PXM5</accession>
<proteinExistence type="predicted"/>
<gene>
    <name evidence="2" type="primary">CE557_163</name>
    <name evidence="2" type="ORF">NPIL_553221</name>
</gene>
<dbReference type="Proteomes" id="UP000887013">
    <property type="component" value="Unassembled WGS sequence"/>
</dbReference>
<name>A0A8X6PXM5_NEPPI</name>